<dbReference type="Proteomes" id="UP000017836">
    <property type="component" value="Unassembled WGS sequence"/>
</dbReference>
<proteinExistence type="predicted"/>
<dbReference type="HOGENOM" id="CLU_1940931_0_0_1"/>
<dbReference type="AlphaFoldDB" id="W1PGG7"/>
<dbReference type="Gramene" id="ERN06794">
    <property type="protein sequence ID" value="ERN06794"/>
    <property type="gene ID" value="AMTR_s00005p00187550"/>
</dbReference>
<name>W1PGG7_AMBTC</name>
<organism evidence="1 2">
    <name type="scientific">Amborella trichopoda</name>
    <dbReference type="NCBI Taxonomy" id="13333"/>
    <lineage>
        <taxon>Eukaryota</taxon>
        <taxon>Viridiplantae</taxon>
        <taxon>Streptophyta</taxon>
        <taxon>Embryophyta</taxon>
        <taxon>Tracheophyta</taxon>
        <taxon>Spermatophyta</taxon>
        <taxon>Magnoliopsida</taxon>
        <taxon>Amborellales</taxon>
        <taxon>Amborellaceae</taxon>
        <taxon>Amborella</taxon>
    </lineage>
</organism>
<reference evidence="2" key="1">
    <citation type="journal article" date="2013" name="Science">
        <title>The Amborella genome and the evolution of flowering plants.</title>
        <authorList>
            <consortium name="Amborella Genome Project"/>
        </authorList>
    </citation>
    <scope>NUCLEOTIDE SEQUENCE [LARGE SCALE GENOMIC DNA]</scope>
</reference>
<gene>
    <name evidence="1" type="ORF">AMTR_s00005p00187550</name>
</gene>
<evidence type="ECO:0000313" key="1">
    <source>
        <dbReference type="EMBL" id="ERN06794.1"/>
    </source>
</evidence>
<dbReference type="EMBL" id="KI393866">
    <property type="protein sequence ID" value="ERN06794.1"/>
    <property type="molecule type" value="Genomic_DNA"/>
</dbReference>
<protein>
    <submittedName>
        <fullName evidence="1">Uncharacterized protein</fullName>
    </submittedName>
</protein>
<accession>W1PGG7</accession>
<sequence length="130" mass="14182">MAHINIVEVREKEDVILSDSSSAPEAVRLTFISVGGQSCHKNPSMIAIEAQHSKGLFFASIPKVPEVPQVRATEFSSEEEDLDPNDAHYLVDQKVEEGCCSRQSNQDVGWLCVMPGMVAAGWLAGKTPQK</sequence>
<keyword evidence="2" id="KW-1185">Reference proteome</keyword>
<evidence type="ECO:0000313" key="2">
    <source>
        <dbReference type="Proteomes" id="UP000017836"/>
    </source>
</evidence>